<reference evidence="1" key="1">
    <citation type="submission" date="2020-06" db="EMBL/GenBank/DDBJ databases">
        <authorList>
            <person name="Li T."/>
            <person name="Hu X."/>
            <person name="Zhang T."/>
            <person name="Song X."/>
            <person name="Zhang H."/>
            <person name="Dai N."/>
            <person name="Sheng W."/>
            <person name="Hou X."/>
            <person name="Wei L."/>
        </authorList>
    </citation>
    <scope>NUCLEOTIDE SEQUENCE</scope>
    <source>
        <strain evidence="1">G02</strain>
        <tissue evidence="1">Leaf</tissue>
    </source>
</reference>
<dbReference type="AlphaFoldDB" id="A0AAW2V3E5"/>
<sequence>MLFDVHCSESYTAKSMLDELERKYNTEEHRLEKYYVFKFTRYQMEEGKSAVEQTHEIINLGHALSDAEMKLLEKFLIMSLVDKFFKS</sequence>
<organism evidence="1">
    <name type="scientific">Sesamum radiatum</name>
    <name type="common">Black benniseed</name>
    <dbReference type="NCBI Taxonomy" id="300843"/>
    <lineage>
        <taxon>Eukaryota</taxon>
        <taxon>Viridiplantae</taxon>
        <taxon>Streptophyta</taxon>
        <taxon>Embryophyta</taxon>
        <taxon>Tracheophyta</taxon>
        <taxon>Spermatophyta</taxon>
        <taxon>Magnoliopsida</taxon>
        <taxon>eudicotyledons</taxon>
        <taxon>Gunneridae</taxon>
        <taxon>Pentapetalae</taxon>
        <taxon>asterids</taxon>
        <taxon>lamiids</taxon>
        <taxon>Lamiales</taxon>
        <taxon>Pedaliaceae</taxon>
        <taxon>Sesamum</taxon>
    </lineage>
</organism>
<comment type="caution">
    <text evidence="1">The sequence shown here is derived from an EMBL/GenBank/DDBJ whole genome shotgun (WGS) entry which is preliminary data.</text>
</comment>
<name>A0AAW2V3E5_SESRA</name>
<accession>A0AAW2V3E5</accession>
<proteinExistence type="predicted"/>
<dbReference type="EMBL" id="JACGWJ010000004">
    <property type="protein sequence ID" value="KAL0423568.1"/>
    <property type="molecule type" value="Genomic_DNA"/>
</dbReference>
<reference evidence="1" key="2">
    <citation type="journal article" date="2024" name="Plant">
        <title>Genomic evolution and insights into agronomic trait innovations of Sesamum species.</title>
        <authorList>
            <person name="Miao H."/>
            <person name="Wang L."/>
            <person name="Qu L."/>
            <person name="Liu H."/>
            <person name="Sun Y."/>
            <person name="Le M."/>
            <person name="Wang Q."/>
            <person name="Wei S."/>
            <person name="Zheng Y."/>
            <person name="Lin W."/>
            <person name="Duan Y."/>
            <person name="Cao H."/>
            <person name="Xiong S."/>
            <person name="Wang X."/>
            <person name="Wei L."/>
            <person name="Li C."/>
            <person name="Ma Q."/>
            <person name="Ju M."/>
            <person name="Zhao R."/>
            <person name="Li G."/>
            <person name="Mu C."/>
            <person name="Tian Q."/>
            <person name="Mei H."/>
            <person name="Zhang T."/>
            <person name="Gao T."/>
            <person name="Zhang H."/>
        </authorList>
    </citation>
    <scope>NUCLEOTIDE SEQUENCE</scope>
    <source>
        <strain evidence="1">G02</strain>
    </source>
</reference>
<gene>
    <name evidence="1" type="ORF">Sradi_0891600</name>
</gene>
<protein>
    <submittedName>
        <fullName evidence="1">Uncharacterized protein</fullName>
    </submittedName>
</protein>
<evidence type="ECO:0000313" key="1">
    <source>
        <dbReference type="EMBL" id="KAL0423568.1"/>
    </source>
</evidence>